<feature type="domain" description="EAL" evidence="1">
    <location>
        <begin position="1"/>
        <end position="36"/>
    </location>
</feature>
<dbReference type="PROSITE" id="PS50883">
    <property type="entry name" value="EAL"/>
    <property type="match status" value="1"/>
</dbReference>
<dbReference type="SUPFAM" id="SSF141868">
    <property type="entry name" value="EAL domain-like"/>
    <property type="match status" value="1"/>
</dbReference>
<reference evidence="2 3" key="1">
    <citation type="journal article" date="2017" name="Int. J. Syst. Evol. Microbiol.">
        <title>Solibacillus kalamii sp. nov., isolated from a high-efficiency particulate arrestance filter system used in the International Space Station.</title>
        <authorList>
            <person name="Checinska Sielaff A."/>
            <person name="Kumar R.M."/>
            <person name="Pal D."/>
            <person name="Mayilraj S."/>
            <person name="Venkateswaran K."/>
        </authorList>
    </citation>
    <scope>NUCLEOTIDE SEQUENCE [LARGE SCALE GENOMIC DNA]</scope>
    <source>
        <strain evidence="2 3">ISSFR-015</strain>
    </source>
</reference>
<gene>
    <name evidence="2" type="ORF">CBM15_09655</name>
</gene>
<evidence type="ECO:0000259" key="1">
    <source>
        <dbReference type="PROSITE" id="PS50883"/>
    </source>
</evidence>
<dbReference type="RefSeq" id="WP_087617322.1">
    <property type="nucleotide sequence ID" value="NZ_JAFBEY010000001.1"/>
</dbReference>
<evidence type="ECO:0000313" key="3">
    <source>
        <dbReference type="Proteomes" id="UP000196594"/>
    </source>
</evidence>
<accession>A0ABX3ZIF2</accession>
<keyword evidence="3" id="KW-1185">Reference proteome</keyword>
<dbReference type="EMBL" id="NHNT01000005">
    <property type="protein sequence ID" value="OUZ39119.1"/>
    <property type="molecule type" value="Genomic_DNA"/>
</dbReference>
<name>A0ABX3ZIF2_9BACL</name>
<dbReference type="Pfam" id="PF00563">
    <property type="entry name" value="EAL"/>
    <property type="match status" value="1"/>
</dbReference>
<sequence>MYVVLEGIETKEEFQIAKEMGVPYLQGYYILKPHRL</sequence>
<evidence type="ECO:0000313" key="2">
    <source>
        <dbReference type="EMBL" id="OUZ39119.1"/>
    </source>
</evidence>
<dbReference type="InterPro" id="IPR001633">
    <property type="entry name" value="EAL_dom"/>
</dbReference>
<dbReference type="InterPro" id="IPR035919">
    <property type="entry name" value="EAL_sf"/>
</dbReference>
<protein>
    <recommendedName>
        <fullName evidence="1">EAL domain-containing protein</fullName>
    </recommendedName>
</protein>
<organism evidence="2 3">
    <name type="scientific">Solibacillus kalamii</name>
    <dbReference type="NCBI Taxonomy" id="1748298"/>
    <lineage>
        <taxon>Bacteria</taxon>
        <taxon>Bacillati</taxon>
        <taxon>Bacillota</taxon>
        <taxon>Bacilli</taxon>
        <taxon>Bacillales</taxon>
        <taxon>Caryophanaceae</taxon>
        <taxon>Solibacillus</taxon>
    </lineage>
</organism>
<dbReference type="Proteomes" id="UP000196594">
    <property type="component" value="Unassembled WGS sequence"/>
</dbReference>
<dbReference type="Gene3D" id="3.20.20.450">
    <property type="entry name" value="EAL domain"/>
    <property type="match status" value="1"/>
</dbReference>
<proteinExistence type="predicted"/>
<comment type="caution">
    <text evidence="2">The sequence shown here is derived from an EMBL/GenBank/DDBJ whole genome shotgun (WGS) entry which is preliminary data.</text>
</comment>